<evidence type="ECO:0000259" key="10">
    <source>
        <dbReference type="PROSITE" id="PS50808"/>
    </source>
</evidence>
<reference evidence="11" key="1">
    <citation type="submission" date="2013-04" db="EMBL/GenBank/DDBJ databases">
        <authorList>
            <person name="Qu J."/>
            <person name="Murali S.C."/>
            <person name="Bandaranaike D."/>
            <person name="Bellair M."/>
            <person name="Blankenburg K."/>
            <person name="Chao H."/>
            <person name="Dinh H."/>
            <person name="Doddapaneni H."/>
            <person name="Downs B."/>
            <person name="Dugan-Rocha S."/>
            <person name="Elkadiri S."/>
            <person name="Gnanaolivu R.D."/>
            <person name="Hernandez B."/>
            <person name="Javaid M."/>
            <person name="Jayaseelan J.C."/>
            <person name="Lee S."/>
            <person name="Li M."/>
            <person name="Ming W."/>
            <person name="Munidasa M."/>
            <person name="Muniz J."/>
            <person name="Nguyen L."/>
            <person name="Ongeri F."/>
            <person name="Osuji N."/>
            <person name="Pu L.-L."/>
            <person name="Puazo M."/>
            <person name="Qu C."/>
            <person name="Quiroz J."/>
            <person name="Raj R."/>
            <person name="Weissenberger G."/>
            <person name="Xin Y."/>
            <person name="Zou X."/>
            <person name="Han Y."/>
            <person name="Richards S."/>
            <person name="Worley K."/>
            <person name="Muzny D."/>
            <person name="Gibbs R."/>
        </authorList>
    </citation>
    <scope>NUCLEOTIDE SEQUENCE</scope>
    <source>
        <strain evidence="11">Sampled in the wild</strain>
    </source>
</reference>
<gene>
    <name evidence="11" type="ORF">J437_LFUL011361</name>
</gene>
<keyword evidence="6" id="KW-0804">Transcription</keyword>
<dbReference type="GO" id="GO:0003677">
    <property type="term" value="F:DNA binding"/>
    <property type="evidence" value="ECO:0007669"/>
    <property type="project" value="InterPro"/>
</dbReference>
<keyword evidence="3 8" id="KW-0863">Zinc-finger</keyword>
<keyword evidence="2" id="KW-0479">Metal-binding</keyword>
<dbReference type="PANTHER" id="PTHR46481:SF10">
    <property type="entry name" value="ZINC FINGER BED DOMAIN-CONTAINING PROTEIN 39"/>
    <property type="match status" value="1"/>
</dbReference>
<feature type="domain" description="BED-type" evidence="10">
    <location>
        <begin position="26"/>
        <end position="77"/>
    </location>
</feature>
<dbReference type="EMBL" id="KZ308911">
    <property type="protein sequence ID" value="KAG8235450.1"/>
    <property type="molecule type" value="Genomic_DNA"/>
</dbReference>
<keyword evidence="7" id="KW-0539">Nucleus</keyword>
<name>A0A8K0KIF7_LADFU</name>
<evidence type="ECO:0000256" key="5">
    <source>
        <dbReference type="ARBA" id="ARBA00023015"/>
    </source>
</evidence>
<keyword evidence="9" id="KW-0732">Signal</keyword>
<evidence type="ECO:0000313" key="12">
    <source>
        <dbReference type="Proteomes" id="UP000792457"/>
    </source>
</evidence>
<accession>A0A8K0KIF7</accession>
<comment type="subcellular location">
    <subcellularLocation>
        <location evidence="1">Nucleus</location>
    </subcellularLocation>
</comment>
<dbReference type="PROSITE" id="PS50808">
    <property type="entry name" value="ZF_BED"/>
    <property type="match status" value="1"/>
</dbReference>
<dbReference type="InterPro" id="IPR003656">
    <property type="entry name" value="Znf_BED"/>
</dbReference>
<evidence type="ECO:0000256" key="7">
    <source>
        <dbReference type="ARBA" id="ARBA00023242"/>
    </source>
</evidence>
<dbReference type="InterPro" id="IPR052035">
    <property type="entry name" value="ZnF_BED_domain_contain"/>
</dbReference>
<dbReference type="GO" id="GO:0008270">
    <property type="term" value="F:zinc ion binding"/>
    <property type="evidence" value="ECO:0007669"/>
    <property type="project" value="UniProtKB-KW"/>
</dbReference>
<dbReference type="Proteomes" id="UP000792457">
    <property type="component" value="Unassembled WGS sequence"/>
</dbReference>
<evidence type="ECO:0000256" key="6">
    <source>
        <dbReference type="ARBA" id="ARBA00023163"/>
    </source>
</evidence>
<organism evidence="11 12">
    <name type="scientific">Ladona fulva</name>
    <name type="common">Scarce chaser dragonfly</name>
    <name type="synonym">Libellula fulva</name>
    <dbReference type="NCBI Taxonomy" id="123851"/>
    <lineage>
        <taxon>Eukaryota</taxon>
        <taxon>Metazoa</taxon>
        <taxon>Ecdysozoa</taxon>
        <taxon>Arthropoda</taxon>
        <taxon>Hexapoda</taxon>
        <taxon>Insecta</taxon>
        <taxon>Pterygota</taxon>
        <taxon>Palaeoptera</taxon>
        <taxon>Odonata</taxon>
        <taxon>Epiprocta</taxon>
        <taxon>Anisoptera</taxon>
        <taxon>Libelluloidea</taxon>
        <taxon>Libellulidae</taxon>
        <taxon>Ladona</taxon>
    </lineage>
</organism>
<dbReference type="GO" id="GO:0005634">
    <property type="term" value="C:nucleus"/>
    <property type="evidence" value="ECO:0007669"/>
    <property type="project" value="UniProtKB-SubCell"/>
</dbReference>
<dbReference type="PANTHER" id="PTHR46481">
    <property type="entry name" value="ZINC FINGER BED DOMAIN-CONTAINING PROTEIN 4"/>
    <property type="match status" value="1"/>
</dbReference>
<dbReference type="OrthoDB" id="7699631at2759"/>
<evidence type="ECO:0000256" key="4">
    <source>
        <dbReference type="ARBA" id="ARBA00022833"/>
    </source>
</evidence>
<evidence type="ECO:0000256" key="2">
    <source>
        <dbReference type="ARBA" id="ARBA00022723"/>
    </source>
</evidence>
<evidence type="ECO:0000256" key="3">
    <source>
        <dbReference type="ARBA" id="ARBA00022771"/>
    </source>
</evidence>
<dbReference type="AlphaFoldDB" id="A0A8K0KIF7"/>
<dbReference type="SUPFAM" id="SSF57667">
    <property type="entry name" value="beta-beta-alpha zinc fingers"/>
    <property type="match status" value="1"/>
</dbReference>
<reference evidence="11" key="2">
    <citation type="submission" date="2017-10" db="EMBL/GenBank/DDBJ databases">
        <title>Ladona fulva Genome sequencing and assembly.</title>
        <authorList>
            <person name="Murali S."/>
            <person name="Richards S."/>
            <person name="Bandaranaike D."/>
            <person name="Bellair M."/>
            <person name="Blankenburg K."/>
            <person name="Chao H."/>
            <person name="Dinh H."/>
            <person name="Doddapaneni H."/>
            <person name="Dugan-Rocha S."/>
            <person name="Elkadiri S."/>
            <person name="Gnanaolivu R."/>
            <person name="Hernandez B."/>
            <person name="Skinner E."/>
            <person name="Javaid M."/>
            <person name="Lee S."/>
            <person name="Li M."/>
            <person name="Ming W."/>
            <person name="Munidasa M."/>
            <person name="Muniz J."/>
            <person name="Nguyen L."/>
            <person name="Hughes D."/>
            <person name="Osuji N."/>
            <person name="Pu L.-L."/>
            <person name="Puazo M."/>
            <person name="Qu C."/>
            <person name="Quiroz J."/>
            <person name="Raj R."/>
            <person name="Weissenberger G."/>
            <person name="Xin Y."/>
            <person name="Zou X."/>
            <person name="Han Y."/>
            <person name="Worley K."/>
            <person name="Muzny D."/>
            <person name="Gibbs R."/>
        </authorList>
    </citation>
    <scope>NUCLEOTIDE SEQUENCE</scope>
    <source>
        <strain evidence="11">Sampled in the wild</strain>
    </source>
</reference>
<evidence type="ECO:0000256" key="9">
    <source>
        <dbReference type="SAM" id="SignalP"/>
    </source>
</evidence>
<keyword evidence="4" id="KW-0862">Zinc</keyword>
<keyword evidence="12" id="KW-1185">Reference proteome</keyword>
<dbReference type="GO" id="GO:0009791">
    <property type="term" value="P:post-embryonic development"/>
    <property type="evidence" value="ECO:0007669"/>
    <property type="project" value="UniProtKB-ARBA"/>
</dbReference>
<dbReference type="SMART" id="SM00614">
    <property type="entry name" value="ZnF_BED"/>
    <property type="match status" value="1"/>
</dbReference>
<feature type="chain" id="PRO_5035421349" description="BED-type domain-containing protein" evidence="9">
    <location>
        <begin position="31"/>
        <end position="150"/>
    </location>
</feature>
<feature type="signal peptide" evidence="9">
    <location>
        <begin position="1"/>
        <end position="30"/>
    </location>
</feature>
<dbReference type="InterPro" id="IPR036236">
    <property type="entry name" value="Znf_C2H2_sf"/>
</dbReference>
<evidence type="ECO:0000256" key="8">
    <source>
        <dbReference type="PROSITE-ProRule" id="PRU00027"/>
    </source>
</evidence>
<protein>
    <recommendedName>
        <fullName evidence="10">BED-type domain-containing protein</fullName>
    </recommendedName>
</protein>
<evidence type="ECO:0000256" key="1">
    <source>
        <dbReference type="ARBA" id="ARBA00004123"/>
    </source>
</evidence>
<dbReference type="Pfam" id="PF02892">
    <property type="entry name" value="zf-BED"/>
    <property type="match status" value="1"/>
</dbReference>
<comment type="caution">
    <text evidence="11">The sequence shown here is derived from an EMBL/GenBank/DDBJ whole genome shotgun (WGS) entry which is preliminary data.</text>
</comment>
<sequence>MPDNRLTHFSVSVLRCVLRLLIAIKPKTSAIWNFFCEIDSNTAKCNICEKIYSRIGGTTTSLKRHLNALHRDKYEELMRLDKEPRLATERDPKTQLEKAKNSKNKKWDACYSKSKEIDKLISEMIALEDLPFIFVRSLGFRRFMQYIFPN</sequence>
<proteinExistence type="predicted"/>
<evidence type="ECO:0000313" key="11">
    <source>
        <dbReference type="EMBL" id="KAG8235450.1"/>
    </source>
</evidence>
<keyword evidence="5" id="KW-0805">Transcription regulation</keyword>